<dbReference type="PANTHER" id="PTHR42648">
    <property type="entry name" value="TRANSPOSASE, PUTATIVE-RELATED"/>
    <property type="match status" value="1"/>
</dbReference>
<protein>
    <recommendedName>
        <fullName evidence="3">Retrovirus-related Pol polyprotein from transposon TNT 1-94</fullName>
    </recommendedName>
</protein>
<sequence length="135" mass="15977">MQGIKQGNLYILQGYTMTSIIFYVFGNFDNSLWHMLWGHITERGIKVLCKQGLLGNHKMKHLPFREHYVYGKKHKQKFPKIIHTTKATLNYIHSNCWGSSRVPSIRRARYFIFIIDDYSRMTWVCRHLISSGLVN</sequence>
<accession>A0A151S3Y3</accession>
<dbReference type="PANTHER" id="PTHR42648:SF31">
    <property type="entry name" value="RNA-DIRECTED DNA POLYMERASE"/>
    <property type="match status" value="1"/>
</dbReference>
<dbReference type="AlphaFoldDB" id="A0A151S3Y3"/>
<organism evidence="1 2">
    <name type="scientific">Cajanus cajan</name>
    <name type="common">Pigeon pea</name>
    <name type="synonym">Cajanus indicus</name>
    <dbReference type="NCBI Taxonomy" id="3821"/>
    <lineage>
        <taxon>Eukaryota</taxon>
        <taxon>Viridiplantae</taxon>
        <taxon>Streptophyta</taxon>
        <taxon>Embryophyta</taxon>
        <taxon>Tracheophyta</taxon>
        <taxon>Spermatophyta</taxon>
        <taxon>Magnoliopsida</taxon>
        <taxon>eudicotyledons</taxon>
        <taxon>Gunneridae</taxon>
        <taxon>Pentapetalae</taxon>
        <taxon>rosids</taxon>
        <taxon>fabids</taxon>
        <taxon>Fabales</taxon>
        <taxon>Fabaceae</taxon>
        <taxon>Papilionoideae</taxon>
        <taxon>50 kb inversion clade</taxon>
        <taxon>NPAAA clade</taxon>
        <taxon>indigoferoid/millettioid clade</taxon>
        <taxon>Phaseoleae</taxon>
        <taxon>Cajanus</taxon>
    </lineage>
</organism>
<dbReference type="InterPro" id="IPR039537">
    <property type="entry name" value="Retrotran_Ty1/copia-like"/>
</dbReference>
<gene>
    <name evidence="1" type="ORF">KK1_028719</name>
</gene>
<keyword evidence="2" id="KW-1185">Reference proteome</keyword>
<reference evidence="1" key="1">
    <citation type="journal article" date="2012" name="Nat. Biotechnol.">
        <title>Draft genome sequence of pigeonpea (Cajanus cajan), an orphan legume crop of resource-poor farmers.</title>
        <authorList>
            <person name="Varshney R.K."/>
            <person name="Chen W."/>
            <person name="Li Y."/>
            <person name="Bharti A.K."/>
            <person name="Saxena R.K."/>
            <person name="Schlueter J.A."/>
            <person name="Donoghue M.T."/>
            <person name="Azam S."/>
            <person name="Fan G."/>
            <person name="Whaley A.M."/>
            <person name="Farmer A.D."/>
            <person name="Sheridan J."/>
            <person name="Iwata A."/>
            <person name="Tuteja R."/>
            <person name="Penmetsa R.V."/>
            <person name="Wu W."/>
            <person name="Upadhyaya H.D."/>
            <person name="Yang S.P."/>
            <person name="Shah T."/>
            <person name="Saxena K.B."/>
            <person name="Michael T."/>
            <person name="McCombie W.R."/>
            <person name="Yang B."/>
            <person name="Zhang G."/>
            <person name="Yang H."/>
            <person name="Wang J."/>
            <person name="Spillane C."/>
            <person name="Cook D.R."/>
            <person name="May G.D."/>
            <person name="Xu X."/>
            <person name="Jackson S.A."/>
        </authorList>
    </citation>
    <scope>NUCLEOTIDE SEQUENCE [LARGE SCALE GENOMIC DNA]</scope>
</reference>
<proteinExistence type="predicted"/>
<dbReference type="Proteomes" id="UP000075243">
    <property type="component" value="Unassembled WGS sequence"/>
</dbReference>
<evidence type="ECO:0000313" key="2">
    <source>
        <dbReference type="Proteomes" id="UP000075243"/>
    </source>
</evidence>
<name>A0A151S3Y3_CAJCA</name>
<evidence type="ECO:0000313" key="1">
    <source>
        <dbReference type="EMBL" id="KYP49523.1"/>
    </source>
</evidence>
<dbReference type="EMBL" id="KQ483474">
    <property type="protein sequence ID" value="KYP49523.1"/>
    <property type="molecule type" value="Genomic_DNA"/>
</dbReference>
<evidence type="ECO:0008006" key="3">
    <source>
        <dbReference type="Google" id="ProtNLM"/>
    </source>
</evidence>
<dbReference type="Gramene" id="C.cajan_26883.t">
    <property type="protein sequence ID" value="C.cajan_26883.t.cds1"/>
    <property type="gene ID" value="C.cajan_26883"/>
</dbReference>